<dbReference type="CDD" id="cd00303">
    <property type="entry name" value="retropepsin_like"/>
    <property type="match status" value="1"/>
</dbReference>
<name>A0A7H4LD64_WHEAT</name>
<gene>
    <name evidence="2" type="ORF">CAMPLR22A2D_LOCUS1150</name>
</gene>
<dbReference type="PANTHER" id="PTHR33067">
    <property type="entry name" value="RNA-DIRECTED DNA POLYMERASE-RELATED"/>
    <property type="match status" value="1"/>
</dbReference>
<evidence type="ECO:0000313" key="3">
    <source>
        <dbReference type="Proteomes" id="UP000280104"/>
    </source>
</evidence>
<dbReference type="AlphaFoldDB" id="A0A7H4LD64"/>
<protein>
    <submittedName>
        <fullName evidence="2">Uncharacterized protein</fullName>
    </submittedName>
</protein>
<proteinExistence type="predicted"/>
<sequence length="297" mass="33913">MGYMNKELDDMSKEFYGLKSQIAHLKNLIAEVSDKQATLVNKMAAKPEFFCENNDEDLKVIDVSPIKSLFCNMNLDNDGTRDDPPLPRRRSKNSEFSDLDAKIDKSGIEEVKTLDINEPTILDFKEFNYDNCSLIDCISLLQSMLNSPHAYSQNKAFTKHIVDALMQSYEEKLELEVSIPRKLYDEWEPTIKIKIKDQECYALCDLGASVSTIPKTLCDLLGFREFDDCSLNLHLADSTIKKPMGRINDVLIVANRNYVPVDFIVLDIDCNPSCPIIFGRPFLRTIGAIIDMKERKY</sequence>
<dbReference type="Proteomes" id="UP000280104">
    <property type="component" value="Chromosome II"/>
</dbReference>
<dbReference type="PANTHER" id="PTHR33067:SF31">
    <property type="entry name" value="RNA-DIRECTED DNA POLYMERASE"/>
    <property type="match status" value="1"/>
</dbReference>
<evidence type="ECO:0000256" key="1">
    <source>
        <dbReference type="SAM" id="MobiDB-lite"/>
    </source>
</evidence>
<evidence type="ECO:0000313" key="2">
    <source>
        <dbReference type="EMBL" id="SPT16552.1"/>
    </source>
</evidence>
<reference evidence="2 3" key="1">
    <citation type="submission" date="2018-05" db="EMBL/GenBank/DDBJ databases">
        <authorList>
            <person name="Thind KAUR A."/>
        </authorList>
    </citation>
    <scope>NUCLEOTIDE SEQUENCE [LARGE SCALE GENOMIC DNA]</scope>
</reference>
<dbReference type="Gene3D" id="2.40.70.10">
    <property type="entry name" value="Acid Proteases"/>
    <property type="match status" value="1"/>
</dbReference>
<accession>A0A7H4LD64</accession>
<dbReference type="SUPFAM" id="SSF50630">
    <property type="entry name" value="Acid proteases"/>
    <property type="match status" value="1"/>
</dbReference>
<dbReference type="InterPro" id="IPR021109">
    <property type="entry name" value="Peptidase_aspartic_dom_sf"/>
</dbReference>
<dbReference type="EMBL" id="LS480641">
    <property type="protein sequence ID" value="SPT16552.1"/>
    <property type="molecule type" value="Genomic_DNA"/>
</dbReference>
<feature type="region of interest" description="Disordered" evidence="1">
    <location>
        <begin position="78"/>
        <end position="97"/>
    </location>
</feature>
<organism evidence="2 3">
    <name type="scientific">Triticum aestivum</name>
    <name type="common">Wheat</name>
    <dbReference type="NCBI Taxonomy" id="4565"/>
    <lineage>
        <taxon>Eukaryota</taxon>
        <taxon>Viridiplantae</taxon>
        <taxon>Streptophyta</taxon>
        <taxon>Embryophyta</taxon>
        <taxon>Tracheophyta</taxon>
        <taxon>Spermatophyta</taxon>
        <taxon>Magnoliopsida</taxon>
        <taxon>Liliopsida</taxon>
        <taxon>Poales</taxon>
        <taxon>Poaceae</taxon>
        <taxon>BOP clade</taxon>
        <taxon>Pooideae</taxon>
        <taxon>Triticodae</taxon>
        <taxon>Triticeae</taxon>
        <taxon>Triticinae</taxon>
        <taxon>Triticum</taxon>
    </lineage>
</organism>